<gene>
    <name evidence="2" type="ORF">COT97_02470</name>
</gene>
<dbReference type="AlphaFoldDB" id="A0A2H0V582"/>
<protein>
    <submittedName>
        <fullName evidence="2">Transaldolase</fullName>
    </submittedName>
</protein>
<keyword evidence="1" id="KW-0704">Schiff base</keyword>
<organism evidence="2 3">
    <name type="scientific">Candidatus Falkowbacteria bacterium CG10_big_fil_rev_8_21_14_0_10_39_11</name>
    <dbReference type="NCBI Taxonomy" id="1974565"/>
    <lineage>
        <taxon>Bacteria</taxon>
        <taxon>Candidatus Falkowiibacteriota</taxon>
    </lineage>
</organism>
<dbReference type="Pfam" id="PF00923">
    <property type="entry name" value="TAL_FSA"/>
    <property type="match status" value="1"/>
</dbReference>
<accession>A0A2H0V582</accession>
<reference evidence="3" key="1">
    <citation type="submission" date="2017-09" db="EMBL/GenBank/DDBJ databases">
        <title>Depth-based differentiation of microbial function through sediment-hosted aquifers and enrichment of novel symbionts in the deep terrestrial subsurface.</title>
        <authorList>
            <person name="Probst A.J."/>
            <person name="Ladd B."/>
            <person name="Jarett J.K."/>
            <person name="Geller-Mcgrath D.E."/>
            <person name="Sieber C.M.K."/>
            <person name="Emerson J.B."/>
            <person name="Anantharaman K."/>
            <person name="Thomas B.C."/>
            <person name="Malmstrom R."/>
            <person name="Stieglmeier M."/>
            <person name="Klingl A."/>
            <person name="Woyke T."/>
            <person name="Ryan C.M."/>
            <person name="Banfield J.F."/>
        </authorList>
    </citation>
    <scope>NUCLEOTIDE SEQUENCE [LARGE SCALE GENOMIC DNA]</scope>
</reference>
<dbReference type="SUPFAM" id="SSF51569">
    <property type="entry name" value="Aldolase"/>
    <property type="match status" value="1"/>
</dbReference>
<evidence type="ECO:0000313" key="3">
    <source>
        <dbReference type="Proteomes" id="UP000229901"/>
    </source>
</evidence>
<feature type="non-terminal residue" evidence="2">
    <location>
        <position position="105"/>
    </location>
</feature>
<dbReference type="InterPro" id="IPR013785">
    <property type="entry name" value="Aldolase_TIM"/>
</dbReference>
<evidence type="ECO:0000256" key="1">
    <source>
        <dbReference type="ARBA" id="ARBA00023270"/>
    </source>
</evidence>
<name>A0A2H0V582_9BACT</name>
<dbReference type="InterPro" id="IPR001585">
    <property type="entry name" value="TAL/FSA"/>
</dbReference>
<dbReference type="Proteomes" id="UP000229901">
    <property type="component" value="Unassembled WGS sequence"/>
</dbReference>
<proteinExistence type="predicted"/>
<dbReference type="EMBL" id="PFAP01000012">
    <property type="protein sequence ID" value="PIR94233.1"/>
    <property type="molecule type" value="Genomic_DNA"/>
</dbReference>
<dbReference type="Gene3D" id="3.20.20.70">
    <property type="entry name" value="Aldolase class I"/>
    <property type="match status" value="1"/>
</dbReference>
<comment type="caution">
    <text evidence="2">The sequence shown here is derived from an EMBL/GenBank/DDBJ whole genome shotgun (WGS) entry which is preliminary data.</text>
</comment>
<dbReference type="GO" id="GO:0005975">
    <property type="term" value="P:carbohydrate metabolic process"/>
    <property type="evidence" value="ECO:0007669"/>
    <property type="project" value="InterPro"/>
</dbReference>
<sequence length="105" mass="11630">MSIKLPKIFLDSGDPSETKKAKSLLGTLDGQTTNPSLVAKNPEVQKYLASGKKLSEIELLDIYKDMVAELDKELAGPISVETYADWNTKSETMLAQAMEMKHWGK</sequence>
<evidence type="ECO:0000313" key="2">
    <source>
        <dbReference type="EMBL" id="PIR94233.1"/>
    </source>
</evidence>